<dbReference type="PANTHER" id="PTHR37299">
    <property type="entry name" value="TRANSCRIPTIONAL REGULATOR-RELATED"/>
    <property type="match status" value="1"/>
</dbReference>
<protein>
    <submittedName>
        <fullName evidence="5">LytR/AlgR-type response regulator</fullName>
    </submittedName>
</protein>
<dbReference type="InterPro" id="IPR011006">
    <property type="entry name" value="CheY-like_superfamily"/>
</dbReference>
<gene>
    <name evidence="5" type="ORF">Lysil_0062</name>
</gene>
<dbReference type="Gene3D" id="3.40.50.2300">
    <property type="match status" value="1"/>
</dbReference>
<dbReference type="InterPro" id="IPR046947">
    <property type="entry name" value="LytR-like"/>
</dbReference>
<dbReference type="InterPro" id="IPR007492">
    <property type="entry name" value="LytTR_DNA-bd_dom"/>
</dbReference>
<evidence type="ECO:0000256" key="1">
    <source>
        <dbReference type="ARBA" id="ARBA00023012"/>
    </source>
</evidence>
<dbReference type="Pfam" id="PF00072">
    <property type="entry name" value="Response_reg"/>
    <property type="match status" value="1"/>
</dbReference>
<reference evidence="5 6" key="1">
    <citation type="submission" date="2017-08" db="EMBL/GenBank/DDBJ databases">
        <title>Lysobacter sylvestris genome.</title>
        <authorList>
            <person name="Zhang D.-C."/>
            <person name="Albuquerque L."/>
            <person name="Franca L."/>
            <person name="Froufe H.J.C."/>
            <person name="Barroso C."/>
            <person name="Egas C."/>
            <person name="Da Costa M."/>
            <person name="Margesin R."/>
        </authorList>
    </citation>
    <scope>NUCLEOTIDE SEQUENCE [LARGE SCALE GENOMIC DNA]</scope>
    <source>
        <strain evidence="5 6">AM20-91</strain>
    </source>
</reference>
<evidence type="ECO:0000256" key="2">
    <source>
        <dbReference type="PROSITE-ProRule" id="PRU00169"/>
    </source>
</evidence>
<dbReference type="AlphaFoldDB" id="A0A2K1Q076"/>
<dbReference type="GO" id="GO:0000156">
    <property type="term" value="F:phosphorelay response regulator activity"/>
    <property type="evidence" value="ECO:0007669"/>
    <property type="project" value="InterPro"/>
</dbReference>
<evidence type="ECO:0000259" key="3">
    <source>
        <dbReference type="PROSITE" id="PS50110"/>
    </source>
</evidence>
<dbReference type="SMART" id="SM00448">
    <property type="entry name" value="REC"/>
    <property type="match status" value="1"/>
</dbReference>
<feature type="domain" description="Response regulatory" evidence="3">
    <location>
        <begin position="8"/>
        <end position="122"/>
    </location>
</feature>
<comment type="caution">
    <text evidence="5">The sequence shown here is derived from an EMBL/GenBank/DDBJ whole genome shotgun (WGS) entry which is preliminary data.</text>
</comment>
<dbReference type="OrthoDB" id="236568at2"/>
<dbReference type="SUPFAM" id="SSF52172">
    <property type="entry name" value="CheY-like"/>
    <property type="match status" value="1"/>
</dbReference>
<feature type="domain" description="HTH LytTR-type" evidence="4">
    <location>
        <begin position="140"/>
        <end position="244"/>
    </location>
</feature>
<organism evidence="5 6">
    <name type="scientific">Solilutibacter silvestris</name>
    <dbReference type="NCBI Taxonomy" id="1645665"/>
    <lineage>
        <taxon>Bacteria</taxon>
        <taxon>Pseudomonadati</taxon>
        <taxon>Pseudomonadota</taxon>
        <taxon>Gammaproteobacteria</taxon>
        <taxon>Lysobacterales</taxon>
        <taxon>Lysobacteraceae</taxon>
        <taxon>Solilutibacter</taxon>
    </lineage>
</organism>
<sequence length="245" mass="27265">MGGHQILRVLVVDDEPLARERLHSLLQQAPGVLVSGAAGNGDEAMEMARRSPPDLVLLDIAMPGRDGLEIARQLAELRPRPGIVFVTAHAEHAAAAFDVEALDYLVKPVRRERLDVALQRARQFLATRGSFAADGSRAHLLVRQRGGVRRIAIDEVIYLQADDKYVMVHHARGGDLIEESLKSLEETFPGRFLRIHRNCLVARRALEGLRRDGDGQYHALLHGVAEPLEISRRCLPEVRQAIEQE</sequence>
<evidence type="ECO:0000259" key="4">
    <source>
        <dbReference type="PROSITE" id="PS50930"/>
    </source>
</evidence>
<dbReference type="PANTHER" id="PTHR37299:SF1">
    <property type="entry name" value="STAGE 0 SPORULATION PROTEIN A HOMOLOG"/>
    <property type="match status" value="1"/>
</dbReference>
<evidence type="ECO:0000313" key="6">
    <source>
        <dbReference type="Proteomes" id="UP000236220"/>
    </source>
</evidence>
<keyword evidence="6" id="KW-1185">Reference proteome</keyword>
<dbReference type="RefSeq" id="WP_103074886.1">
    <property type="nucleotide sequence ID" value="NZ_NPZB01000001.1"/>
</dbReference>
<keyword evidence="1" id="KW-0902">Two-component regulatory system</keyword>
<evidence type="ECO:0000313" key="5">
    <source>
        <dbReference type="EMBL" id="PNS08433.1"/>
    </source>
</evidence>
<dbReference type="InterPro" id="IPR001789">
    <property type="entry name" value="Sig_transdc_resp-reg_receiver"/>
</dbReference>
<dbReference type="GO" id="GO:0003677">
    <property type="term" value="F:DNA binding"/>
    <property type="evidence" value="ECO:0007669"/>
    <property type="project" value="InterPro"/>
</dbReference>
<dbReference type="SMART" id="SM00850">
    <property type="entry name" value="LytTR"/>
    <property type="match status" value="1"/>
</dbReference>
<dbReference type="Pfam" id="PF04397">
    <property type="entry name" value="LytTR"/>
    <property type="match status" value="1"/>
</dbReference>
<dbReference type="EMBL" id="NPZB01000001">
    <property type="protein sequence ID" value="PNS08433.1"/>
    <property type="molecule type" value="Genomic_DNA"/>
</dbReference>
<name>A0A2K1Q076_9GAMM</name>
<dbReference type="PROSITE" id="PS50930">
    <property type="entry name" value="HTH_LYTTR"/>
    <property type="match status" value="1"/>
</dbReference>
<dbReference type="PROSITE" id="PS50110">
    <property type="entry name" value="RESPONSE_REGULATORY"/>
    <property type="match status" value="1"/>
</dbReference>
<dbReference type="Gene3D" id="2.40.50.1020">
    <property type="entry name" value="LytTr DNA-binding domain"/>
    <property type="match status" value="1"/>
</dbReference>
<accession>A0A2K1Q076</accession>
<proteinExistence type="predicted"/>
<feature type="modified residue" description="4-aspartylphosphate" evidence="2">
    <location>
        <position position="59"/>
    </location>
</feature>
<keyword evidence="2" id="KW-0597">Phosphoprotein</keyword>
<dbReference type="Proteomes" id="UP000236220">
    <property type="component" value="Unassembled WGS sequence"/>
</dbReference>